<name>A0A667X5S7_9TELE</name>
<sequence length="75" mass="9061">AQYTPLRSIKSCRNRHILVKFLRFSAREVVLRTARKKGYTEWKGQRIFSQDLSRDTIQKRKKYDKGKRPTQKYIS</sequence>
<dbReference type="AlphaFoldDB" id="A0A667X5S7"/>
<accession>A0A667X5S7</accession>
<dbReference type="GeneTree" id="ENSGT00940000177317"/>
<dbReference type="Ensembl" id="ENSMMDT00005009520.1">
    <property type="protein sequence ID" value="ENSMMDP00005009243.1"/>
    <property type="gene ID" value="ENSMMDG00005005064.1"/>
</dbReference>
<keyword evidence="3" id="KW-1185">Reference proteome</keyword>
<feature type="domain" description="L1 transposable element RRM" evidence="1">
    <location>
        <begin position="2"/>
        <end position="47"/>
    </location>
</feature>
<dbReference type="Pfam" id="PF02994">
    <property type="entry name" value="Transposase_22"/>
    <property type="match status" value="1"/>
</dbReference>
<dbReference type="InParanoid" id="A0A667X5S7"/>
<dbReference type="Gene3D" id="3.30.70.1820">
    <property type="entry name" value="L1 transposable element, RRM domain"/>
    <property type="match status" value="1"/>
</dbReference>
<dbReference type="Proteomes" id="UP000472263">
    <property type="component" value="Chromosome 20"/>
</dbReference>
<dbReference type="InterPro" id="IPR043636">
    <property type="entry name" value="L1_RRM_dom"/>
</dbReference>
<reference evidence="2" key="1">
    <citation type="submission" date="2019-06" db="EMBL/GenBank/DDBJ databases">
        <authorList>
            <consortium name="Wellcome Sanger Institute Data Sharing"/>
        </authorList>
    </citation>
    <scope>NUCLEOTIDE SEQUENCE [LARGE SCALE GENOMIC DNA]</scope>
</reference>
<proteinExistence type="predicted"/>
<evidence type="ECO:0000259" key="1">
    <source>
        <dbReference type="Pfam" id="PF02994"/>
    </source>
</evidence>
<evidence type="ECO:0000313" key="3">
    <source>
        <dbReference type="Proteomes" id="UP000472263"/>
    </source>
</evidence>
<organism evidence="2 3">
    <name type="scientific">Myripristis murdjan</name>
    <name type="common">pinecone soldierfish</name>
    <dbReference type="NCBI Taxonomy" id="586833"/>
    <lineage>
        <taxon>Eukaryota</taxon>
        <taxon>Metazoa</taxon>
        <taxon>Chordata</taxon>
        <taxon>Craniata</taxon>
        <taxon>Vertebrata</taxon>
        <taxon>Euteleostomi</taxon>
        <taxon>Actinopterygii</taxon>
        <taxon>Neopterygii</taxon>
        <taxon>Teleostei</taxon>
        <taxon>Neoteleostei</taxon>
        <taxon>Acanthomorphata</taxon>
        <taxon>Holocentriformes</taxon>
        <taxon>Holocentridae</taxon>
        <taxon>Myripristis</taxon>
    </lineage>
</organism>
<protein>
    <recommendedName>
        <fullName evidence="1">L1 transposable element RRM domain-containing protein</fullName>
    </recommendedName>
</protein>
<evidence type="ECO:0000313" key="2">
    <source>
        <dbReference type="Ensembl" id="ENSMMDP00005009243.1"/>
    </source>
</evidence>
<reference evidence="2" key="3">
    <citation type="submission" date="2025-09" db="UniProtKB">
        <authorList>
            <consortium name="Ensembl"/>
        </authorList>
    </citation>
    <scope>IDENTIFICATION</scope>
</reference>
<reference evidence="2" key="2">
    <citation type="submission" date="2025-08" db="UniProtKB">
        <authorList>
            <consortium name="Ensembl"/>
        </authorList>
    </citation>
    <scope>IDENTIFICATION</scope>
</reference>